<dbReference type="Gene3D" id="3.10.105.10">
    <property type="entry name" value="Dipeptide-binding Protein, Domain 3"/>
    <property type="match status" value="1"/>
</dbReference>
<keyword evidence="3" id="KW-1185">Reference proteome</keyword>
<feature type="domain" description="Solute-binding protein family 5" evidence="1">
    <location>
        <begin position="94"/>
        <end position="437"/>
    </location>
</feature>
<dbReference type="SUPFAM" id="SSF53850">
    <property type="entry name" value="Periplasmic binding protein-like II"/>
    <property type="match status" value="1"/>
</dbReference>
<accession>A0A4R4TUY4</accession>
<protein>
    <submittedName>
        <fullName evidence="2">ABC transporter substrate-binding protein</fullName>
    </submittedName>
</protein>
<evidence type="ECO:0000259" key="1">
    <source>
        <dbReference type="Pfam" id="PF00496"/>
    </source>
</evidence>
<dbReference type="PROSITE" id="PS51318">
    <property type="entry name" value="TAT"/>
    <property type="match status" value="1"/>
</dbReference>
<dbReference type="GO" id="GO:0015833">
    <property type="term" value="P:peptide transport"/>
    <property type="evidence" value="ECO:0007669"/>
    <property type="project" value="TreeGrafter"/>
</dbReference>
<dbReference type="CDD" id="cd00995">
    <property type="entry name" value="PBP2_NikA_DppA_OppA_like"/>
    <property type="match status" value="1"/>
</dbReference>
<dbReference type="InterPro" id="IPR030678">
    <property type="entry name" value="Peptide/Ni-bd"/>
</dbReference>
<sequence length="540" mass="58574">MDRALARRDFLRITGALGAAGAITASLGACTGPPSTIDPGGGRGGGGLTDLTAVIGYGNDGSWDPTMTASAFGMAGNNHIYEGLLDTDPITRAPYPALATALPLDQTATTWQFTLRDGATWHDGEPVTADDVVFTFERILDAEANPLTRSFFVTWLAEVRKTGDLSVELDFRFPFPEAAPRLTIAKIMPRHVFGRDGAWDDAAGGFALGSGPYRQASHTPKSNTVFEAYDGYNGPRPPTFRSMNWLTVVDAAPRVARISGGSADAQIADNIPYANVEQLRGDGLEVAGGAGMNHLFLMFNTANPPFDDVRVRQALFHAIDSQQIVDVALRGNGRPATSFLNEDHPAHRPAATVYSYDPDRARRLLDEAGVGNLSVNLMSVNVSWAVDCLPTIKEGWDAIGVRTTLEPQETSALFTKMDQNQDYQVVAAVSNPNQFGVDPDLILRYNYTAGGTWMAYTGWDTSDEATDLFARMDRATEEPDPDRKLELVHEYLDVIAEQAVLYPVVHNELLTAWDPDRIVGVRAQPYPGLNLLQARARASS</sequence>
<dbReference type="PROSITE" id="PS51257">
    <property type="entry name" value="PROKAR_LIPOPROTEIN"/>
    <property type="match status" value="1"/>
</dbReference>
<organism evidence="2 3">
    <name type="scientific">Streptomyces hainanensis</name>
    <dbReference type="NCBI Taxonomy" id="402648"/>
    <lineage>
        <taxon>Bacteria</taxon>
        <taxon>Bacillati</taxon>
        <taxon>Actinomycetota</taxon>
        <taxon>Actinomycetes</taxon>
        <taxon>Kitasatosporales</taxon>
        <taxon>Streptomycetaceae</taxon>
        <taxon>Streptomyces</taxon>
    </lineage>
</organism>
<dbReference type="OrthoDB" id="9046151at2"/>
<dbReference type="GO" id="GO:0043190">
    <property type="term" value="C:ATP-binding cassette (ABC) transporter complex"/>
    <property type="evidence" value="ECO:0007669"/>
    <property type="project" value="InterPro"/>
</dbReference>
<dbReference type="PIRSF" id="PIRSF002741">
    <property type="entry name" value="MppA"/>
    <property type="match status" value="1"/>
</dbReference>
<dbReference type="InterPro" id="IPR006311">
    <property type="entry name" value="TAT_signal"/>
</dbReference>
<dbReference type="GO" id="GO:1904680">
    <property type="term" value="F:peptide transmembrane transporter activity"/>
    <property type="evidence" value="ECO:0007669"/>
    <property type="project" value="TreeGrafter"/>
</dbReference>
<dbReference type="EMBL" id="SMKI01000010">
    <property type="protein sequence ID" value="TDC79844.1"/>
    <property type="molecule type" value="Genomic_DNA"/>
</dbReference>
<gene>
    <name evidence="2" type="ORF">E1283_01855</name>
</gene>
<dbReference type="GO" id="GO:0042597">
    <property type="term" value="C:periplasmic space"/>
    <property type="evidence" value="ECO:0007669"/>
    <property type="project" value="UniProtKB-ARBA"/>
</dbReference>
<evidence type="ECO:0000313" key="3">
    <source>
        <dbReference type="Proteomes" id="UP000295345"/>
    </source>
</evidence>
<dbReference type="AlphaFoldDB" id="A0A4R4TUY4"/>
<dbReference type="PANTHER" id="PTHR30290">
    <property type="entry name" value="PERIPLASMIC BINDING COMPONENT OF ABC TRANSPORTER"/>
    <property type="match status" value="1"/>
</dbReference>
<reference evidence="2 3" key="1">
    <citation type="submission" date="2019-03" db="EMBL/GenBank/DDBJ databases">
        <title>Draft genome sequences of novel Actinobacteria.</title>
        <authorList>
            <person name="Sahin N."/>
            <person name="Ay H."/>
            <person name="Saygin H."/>
        </authorList>
    </citation>
    <scope>NUCLEOTIDE SEQUENCE [LARGE SCALE GENOMIC DNA]</scope>
    <source>
        <strain evidence="2 3">DSM 41900</strain>
    </source>
</reference>
<evidence type="ECO:0000313" key="2">
    <source>
        <dbReference type="EMBL" id="TDC79844.1"/>
    </source>
</evidence>
<dbReference type="InterPro" id="IPR000914">
    <property type="entry name" value="SBP_5_dom"/>
</dbReference>
<dbReference type="Pfam" id="PF00496">
    <property type="entry name" value="SBP_bac_5"/>
    <property type="match status" value="1"/>
</dbReference>
<dbReference type="InterPro" id="IPR039424">
    <property type="entry name" value="SBP_5"/>
</dbReference>
<proteinExistence type="predicted"/>
<dbReference type="Gene3D" id="3.40.190.10">
    <property type="entry name" value="Periplasmic binding protein-like II"/>
    <property type="match status" value="1"/>
</dbReference>
<dbReference type="RefSeq" id="WP_132815843.1">
    <property type="nucleotide sequence ID" value="NZ_SMKI01000010.1"/>
</dbReference>
<name>A0A4R4TUY4_9ACTN</name>
<dbReference type="Proteomes" id="UP000295345">
    <property type="component" value="Unassembled WGS sequence"/>
</dbReference>
<comment type="caution">
    <text evidence="2">The sequence shown here is derived from an EMBL/GenBank/DDBJ whole genome shotgun (WGS) entry which is preliminary data.</text>
</comment>